<sequence>MPRQHRVSNLILTRRQVAGGAAIAGAGLVVGRGPVSARQDGTPAPATPAGTPVGGNLTVYCGRNEELVGGLVPDIEAATGITLDMRYGNTAELAAQILEEGDNTPAGLYFGQDAGSLGALAAGGVLAPIPAETLELVEPSFRSADDLWVGVSGRVRTLVYNTEITDPATLPASILDLPSADLGGPIGWAPTNASFQSFVTALRVTEGEDVARQWLEDMVAAGAVTFEGNGAQLQAVAAQEIAVGLVNHYYLYEARMETPEIPVENYYFAGGDLGSLINVAGVGIIAGSGQEAQAEAVTAYLLGNEAQTYFSEVTSEYPLAAGIPAVEELVPLADLQAPDIDLSDLADLEGTLALLTEVGLI</sequence>
<dbReference type="Gene3D" id="3.40.190.10">
    <property type="entry name" value="Periplasmic binding protein-like II"/>
    <property type="match status" value="2"/>
</dbReference>
<organism evidence="4">
    <name type="scientific">uncultured Thermomicrobiales bacterium</name>
    <dbReference type="NCBI Taxonomy" id="1645740"/>
    <lineage>
        <taxon>Bacteria</taxon>
        <taxon>Pseudomonadati</taxon>
        <taxon>Thermomicrobiota</taxon>
        <taxon>Thermomicrobia</taxon>
        <taxon>Thermomicrobiales</taxon>
        <taxon>environmental samples</taxon>
    </lineage>
</organism>
<dbReference type="PANTHER" id="PTHR30006:SF15">
    <property type="entry name" value="IRON-UTILIZATION PERIPLASMIC PROTEIN"/>
    <property type="match status" value="1"/>
</dbReference>
<dbReference type="PROSITE" id="PS51318">
    <property type="entry name" value="TAT"/>
    <property type="match status" value="1"/>
</dbReference>
<name>A0A6J4UAL3_9BACT</name>
<protein>
    <submittedName>
        <fullName evidence="4">Ferric iron ABC transporter, iron-binding protein</fullName>
    </submittedName>
</protein>
<evidence type="ECO:0000256" key="2">
    <source>
        <dbReference type="ARBA" id="ARBA00022729"/>
    </source>
</evidence>
<proteinExistence type="inferred from homology"/>
<dbReference type="CDD" id="cd13543">
    <property type="entry name" value="PBP2_Fbp"/>
    <property type="match status" value="1"/>
</dbReference>
<comment type="similarity">
    <text evidence="1">Belongs to the bacterial solute-binding protein 1 family.</text>
</comment>
<evidence type="ECO:0000313" key="4">
    <source>
        <dbReference type="EMBL" id="CAA9545542.1"/>
    </source>
</evidence>
<evidence type="ECO:0000256" key="3">
    <source>
        <dbReference type="PIRSR" id="PIRSR002825-1"/>
    </source>
</evidence>
<dbReference type="GO" id="GO:0030288">
    <property type="term" value="C:outer membrane-bounded periplasmic space"/>
    <property type="evidence" value="ECO:0007669"/>
    <property type="project" value="TreeGrafter"/>
</dbReference>
<accession>A0A6J4UAL3</accession>
<dbReference type="PIRSF" id="PIRSF002825">
    <property type="entry name" value="CfbpA"/>
    <property type="match status" value="1"/>
</dbReference>
<reference evidence="4" key="1">
    <citation type="submission" date="2020-02" db="EMBL/GenBank/DDBJ databases">
        <authorList>
            <person name="Meier V. D."/>
        </authorList>
    </citation>
    <scope>NUCLEOTIDE SEQUENCE</scope>
    <source>
        <strain evidence="4">AVDCRST_MAG33</strain>
    </source>
</reference>
<dbReference type="PANTHER" id="PTHR30006">
    <property type="entry name" value="THIAMINE-BINDING PERIPLASMIC PROTEIN-RELATED"/>
    <property type="match status" value="1"/>
</dbReference>
<dbReference type="GO" id="GO:0046872">
    <property type="term" value="F:metal ion binding"/>
    <property type="evidence" value="ECO:0007669"/>
    <property type="project" value="UniProtKB-KW"/>
</dbReference>
<dbReference type="SUPFAM" id="SSF53850">
    <property type="entry name" value="Periplasmic binding protein-like II"/>
    <property type="match status" value="1"/>
</dbReference>
<keyword evidence="2" id="KW-0732">Signal</keyword>
<gene>
    <name evidence="4" type="ORF">AVDCRST_MAG33-429</name>
</gene>
<feature type="binding site" evidence="3">
    <location>
        <position position="249"/>
    </location>
    <ligand>
        <name>Fe cation</name>
        <dbReference type="ChEBI" id="CHEBI:24875"/>
    </ligand>
</feature>
<dbReference type="EMBL" id="CADCWK010000035">
    <property type="protein sequence ID" value="CAA9545542.1"/>
    <property type="molecule type" value="Genomic_DNA"/>
</dbReference>
<dbReference type="InterPro" id="IPR006311">
    <property type="entry name" value="TAT_signal"/>
</dbReference>
<keyword evidence="3" id="KW-0479">Metal-binding</keyword>
<feature type="binding site" evidence="3">
    <location>
        <position position="250"/>
    </location>
    <ligand>
        <name>Fe cation</name>
        <dbReference type="ChEBI" id="CHEBI:24875"/>
    </ligand>
</feature>
<dbReference type="Pfam" id="PF13343">
    <property type="entry name" value="SBP_bac_6"/>
    <property type="match status" value="1"/>
</dbReference>
<dbReference type="InterPro" id="IPR026045">
    <property type="entry name" value="Ferric-bd"/>
</dbReference>
<keyword evidence="3" id="KW-0408">Iron</keyword>
<evidence type="ECO:0000256" key="1">
    <source>
        <dbReference type="ARBA" id="ARBA00008520"/>
    </source>
</evidence>
<dbReference type="AlphaFoldDB" id="A0A6J4UAL3"/>